<proteinExistence type="predicted"/>
<dbReference type="InterPro" id="IPR057342">
    <property type="entry name" value="DEXDc_RapA"/>
</dbReference>
<evidence type="ECO:0000313" key="8">
    <source>
        <dbReference type="Proteomes" id="UP000198263"/>
    </source>
</evidence>
<dbReference type="GO" id="GO:0005524">
    <property type="term" value="F:ATP binding"/>
    <property type="evidence" value="ECO:0007669"/>
    <property type="project" value="UniProtKB-KW"/>
</dbReference>
<dbReference type="EMBL" id="FCNV02000016">
    <property type="protein sequence ID" value="SAL49317.1"/>
    <property type="molecule type" value="Genomic_DNA"/>
</dbReference>
<dbReference type="RefSeq" id="WP_167550980.1">
    <property type="nucleotide sequence ID" value="NZ_FCNV02000016.1"/>
</dbReference>
<keyword evidence="8" id="KW-1185">Reference proteome</keyword>
<keyword evidence="1" id="KW-0547">Nucleotide-binding</keyword>
<dbReference type="Gene3D" id="3.40.50.10810">
    <property type="entry name" value="Tandem AAA-ATPase domain"/>
    <property type="match status" value="1"/>
</dbReference>
<dbReference type="InterPro" id="IPR027417">
    <property type="entry name" value="P-loop_NTPase"/>
</dbReference>
<name>A0A658R4A9_9BURK</name>
<evidence type="ECO:0000259" key="5">
    <source>
        <dbReference type="PROSITE" id="PS51192"/>
    </source>
</evidence>
<evidence type="ECO:0000256" key="2">
    <source>
        <dbReference type="ARBA" id="ARBA00022801"/>
    </source>
</evidence>
<comment type="caution">
    <text evidence="7">The sequence shown here is derived from an EMBL/GenBank/DDBJ whole genome shotgun (WGS) entry which is preliminary data.</text>
</comment>
<dbReference type="Proteomes" id="UP000198263">
    <property type="component" value="Unassembled WGS sequence"/>
</dbReference>
<protein>
    <submittedName>
        <fullName evidence="7">Helicase SNF2 family protein</fullName>
    </submittedName>
</protein>
<dbReference type="PANTHER" id="PTHR45766:SF6">
    <property type="entry name" value="SWI_SNF-RELATED MATRIX-ASSOCIATED ACTIN-DEPENDENT REGULATOR OF CHROMATIN SUBFAMILY A-LIKE PROTEIN 1"/>
    <property type="match status" value="1"/>
</dbReference>
<evidence type="ECO:0000256" key="3">
    <source>
        <dbReference type="ARBA" id="ARBA00022806"/>
    </source>
</evidence>
<keyword evidence="3 7" id="KW-0347">Helicase</keyword>
<dbReference type="Pfam" id="PF00176">
    <property type="entry name" value="SNF2-rel_dom"/>
    <property type="match status" value="1"/>
</dbReference>
<dbReference type="SMART" id="SM00490">
    <property type="entry name" value="HELICc"/>
    <property type="match status" value="1"/>
</dbReference>
<dbReference type="PANTHER" id="PTHR45766">
    <property type="entry name" value="DNA ANNEALING HELICASE AND ENDONUCLEASE ZRANB3 FAMILY MEMBER"/>
    <property type="match status" value="1"/>
</dbReference>
<dbReference type="CDD" id="cd18011">
    <property type="entry name" value="DEXDc_RapA"/>
    <property type="match status" value="1"/>
</dbReference>
<dbReference type="PROSITE" id="PS51194">
    <property type="entry name" value="HELICASE_CTER"/>
    <property type="match status" value="1"/>
</dbReference>
<dbReference type="InterPro" id="IPR038718">
    <property type="entry name" value="SNF2-like_sf"/>
</dbReference>
<dbReference type="CDD" id="cd18793">
    <property type="entry name" value="SF2_C_SNF"/>
    <property type="match status" value="1"/>
</dbReference>
<gene>
    <name evidence="7" type="ORF">AWB72_05154</name>
</gene>
<evidence type="ECO:0000259" key="6">
    <source>
        <dbReference type="PROSITE" id="PS51194"/>
    </source>
</evidence>
<dbReference type="GO" id="GO:0004386">
    <property type="term" value="F:helicase activity"/>
    <property type="evidence" value="ECO:0007669"/>
    <property type="project" value="UniProtKB-KW"/>
</dbReference>
<keyword evidence="2" id="KW-0378">Hydrolase</keyword>
<accession>A0A658R4A9</accession>
<dbReference type="InterPro" id="IPR014001">
    <property type="entry name" value="Helicase_ATP-bd"/>
</dbReference>
<sequence length="932" mass="102708">MNAVFSTGQFQTGDLVKARDREWIVLGKPGDGLMRVRPLSGSEEDAIVIATALERTPVQPATFDPPRSDQLDTQDAARMLADALRLSLRRGAGPFRSAAHLGVEPRAYQLVPLLMAMRLDVKRLLIADDVGIGKTIEAGMILREMLDRGEIDRFTVLCPPHLVDQWVGELAEKFDIDAVALTSGRARSLERGLAPGDTIFAVHPFTVVSLDYIKADSRRASFAQTCPEFVIVDEAHTCVGGNENGTHQRFALLEALAEKTGRHMLLLTATPHSGNQDAYARLLSLLHSDLTGGPDSPDANAVERYRRRLAQHFVQRRRPDIADKWGETRAFATRMKKDAPYTLAGDFQNFQEDVLDYCVGVASRVDGEKARRLAFWGTLALMRCVGSSPAAALSALRNRLGGMAQKDALEPIIFDSDEGDFADTDLEPATALDAEEAAELRDLIAKAERLVASFEKDPKLRELISWITNLTKEKGARPVVFCRFINTAEAIGTALQAVFKKHKVEVVTGRLTPEERRLRVEALEDHPDRILVATDCLSEGINLQRLFNAVVHYDLNWNPTRHQQRDGRVDRFGQQATEVWSLMMFGENSIIDGAVIKVIKNKMERIQKETGVVVPVPEDSASVSNALMQAMLLHSSRPRAQGMFDFGDAATKLDDKWKNAEEDARRSQTRYSQSALKPEEVLPEWHRLRALLGGPEEVSRFTRRALRRIDTPLGEQGAHWRVHFDDMPQRLRERLAARRLTGSRAIGFEDSLPPEVAHVGRTHPLVALLAETMAEGALDPASVEGKAALGRAGAWRTRAVDTLTTVLLLRLRFKLTTSGRRTLLAEEATALAFGPAVTEAFVLGADALALLEADASGNIEPSVIARQINAALARLNDYQSAIAVYARTRAGQLSEDHDRVKAATRGEGATTEVEPVLPADVIGLYVLVPEAN</sequence>
<reference evidence="7 8" key="1">
    <citation type="submission" date="2016-01" db="EMBL/GenBank/DDBJ databases">
        <authorList>
            <person name="Peeters C."/>
        </authorList>
    </citation>
    <scope>NUCLEOTIDE SEQUENCE [LARGE SCALE GENOMIC DNA]</scope>
    <source>
        <strain evidence="7">LMG 29315</strain>
    </source>
</reference>
<dbReference type="InterPro" id="IPR001650">
    <property type="entry name" value="Helicase_C-like"/>
</dbReference>
<organism evidence="7 8">
    <name type="scientific">Caballeronia concitans</name>
    <dbReference type="NCBI Taxonomy" id="1777133"/>
    <lineage>
        <taxon>Bacteria</taxon>
        <taxon>Pseudomonadati</taxon>
        <taxon>Pseudomonadota</taxon>
        <taxon>Betaproteobacteria</taxon>
        <taxon>Burkholderiales</taxon>
        <taxon>Burkholderiaceae</taxon>
        <taxon>Caballeronia</taxon>
    </lineage>
</organism>
<dbReference type="SUPFAM" id="SSF52540">
    <property type="entry name" value="P-loop containing nucleoside triphosphate hydrolases"/>
    <property type="match status" value="1"/>
</dbReference>
<feature type="domain" description="Helicase C-terminal" evidence="6">
    <location>
        <begin position="459"/>
        <end position="621"/>
    </location>
</feature>
<dbReference type="PROSITE" id="PS51192">
    <property type="entry name" value="HELICASE_ATP_BIND_1"/>
    <property type="match status" value="1"/>
</dbReference>
<evidence type="ECO:0000256" key="1">
    <source>
        <dbReference type="ARBA" id="ARBA00022741"/>
    </source>
</evidence>
<dbReference type="GO" id="GO:0016787">
    <property type="term" value="F:hydrolase activity"/>
    <property type="evidence" value="ECO:0007669"/>
    <property type="project" value="UniProtKB-KW"/>
</dbReference>
<dbReference type="AlphaFoldDB" id="A0A658R4A9"/>
<dbReference type="SMART" id="SM00487">
    <property type="entry name" value="DEXDc"/>
    <property type="match status" value="1"/>
</dbReference>
<keyword evidence="4" id="KW-0067">ATP-binding</keyword>
<evidence type="ECO:0000313" key="7">
    <source>
        <dbReference type="EMBL" id="SAL49317.1"/>
    </source>
</evidence>
<dbReference type="InterPro" id="IPR049730">
    <property type="entry name" value="SNF2/RAD54-like_C"/>
</dbReference>
<dbReference type="Gene3D" id="3.40.50.300">
    <property type="entry name" value="P-loop containing nucleotide triphosphate hydrolases"/>
    <property type="match status" value="1"/>
</dbReference>
<dbReference type="InterPro" id="IPR000330">
    <property type="entry name" value="SNF2_N"/>
</dbReference>
<evidence type="ECO:0000256" key="4">
    <source>
        <dbReference type="ARBA" id="ARBA00022840"/>
    </source>
</evidence>
<feature type="domain" description="Helicase ATP-binding" evidence="5">
    <location>
        <begin position="115"/>
        <end position="289"/>
    </location>
</feature>
<dbReference type="Pfam" id="PF00271">
    <property type="entry name" value="Helicase_C"/>
    <property type="match status" value="1"/>
</dbReference>